<dbReference type="Proteomes" id="UP000253782">
    <property type="component" value="Unassembled WGS sequence"/>
</dbReference>
<organism evidence="2 3">
    <name type="scientific">Dyella tabacisoli</name>
    <dbReference type="NCBI Taxonomy" id="2282381"/>
    <lineage>
        <taxon>Bacteria</taxon>
        <taxon>Pseudomonadati</taxon>
        <taxon>Pseudomonadota</taxon>
        <taxon>Gammaproteobacteria</taxon>
        <taxon>Lysobacterales</taxon>
        <taxon>Rhodanobacteraceae</taxon>
        <taxon>Dyella</taxon>
    </lineage>
</organism>
<name>A0A369ULV3_9GAMM</name>
<proteinExistence type="predicted"/>
<keyword evidence="1" id="KW-1133">Transmembrane helix</keyword>
<dbReference type="AlphaFoldDB" id="A0A369ULV3"/>
<keyword evidence="1" id="KW-0812">Transmembrane</keyword>
<feature type="transmembrane region" description="Helical" evidence="1">
    <location>
        <begin position="657"/>
        <end position="682"/>
    </location>
</feature>
<dbReference type="RefSeq" id="WP_114846707.1">
    <property type="nucleotide sequence ID" value="NZ_JBHSPE010000025.1"/>
</dbReference>
<feature type="transmembrane region" description="Helical" evidence="1">
    <location>
        <begin position="399"/>
        <end position="419"/>
    </location>
</feature>
<feature type="transmembrane region" description="Helical" evidence="1">
    <location>
        <begin position="489"/>
        <end position="509"/>
    </location>
</feature>
<keyword evidence="3" id="KW-1185">Reference proteome</keyword>
<evidence type="ECO:0000256" key="1">
    <source>
        <dbReference type="SAM" id="Phobius"/>
    </source>
</evidence>
<evidence type="ECO:0008006" key="4">
    <source>
        <dbReference type="Google" id="ProtNLM"/>
    </source>
</evidence>
<feature type="transmembrane region" description="Helical" evidence="1">
    <location>
        <begin position="593"/>
        <end position="615"/>
    </location>
</feature>
<keyword evidence="1" id="KW-0472">Membrane</keyword>
<feature type="transmembrane region" description="Helical" evidence="1">
    <location>
        <begin position="203"/>
        <end position="224"/>
    </location>
</feature>
<evidence type="ECO:0000313" key="2">
    <source>
        <dbReference type="EMBL" id="RDD80580.1"/>
    </source>
</evidence>
<dbReference type="OrthoDB" id="8482297at2"/>
<evidence type="ECO:0000313" key="3">
    <source>
        <dbReference type="Proteomes" id="UP000253782"/>
    </source>
</evidence>
<feature type="transmembrane region" description="Helical" evidence="1">
    <location>
        <begin position="173"/>
        <end position="191"/>
    </location>
</feature>
<sequence length="733" mass="80108">MRIAMVLFVVVGALIAWPESGAKILVPSDAWEVQGGFFPVEGDARDLRPSVVNNPQTRYWRSWSPGTGSQPGLLRTKPFVAKGTIVVPYNGFSGEPGISTYLECVDSGHRIYLAMGRTNTQWSEVFLNPPADFCAKDLRIVAETSSTQNYVAIGTPYEVSRLSAFKQSTLPTLWFLVLAWAVISGWFLALTQYASSKRWGIDPIAAGLIGLGLIGYIQFFVYWFSPHLGAVLSFLLVLLGVVWTGQYLSNRGVFSSSSPQITPGLRSAVGLWLLVAIALLALALIGDTGAGPWALNGRFTPARWSTDNQLPGFVARILVSGNHKDLGDFSQWTIADRPPLAYGWHATLHGVLQRLTKGNDGQHFFYLYQLATGVVLNTSWVALFGLLIPRLGLSRFKSLLVIAVATLCPFFIFNSLFIWPKLLSGTFTLMAAWMLLGMDRAAPPLRNDNRGLGAAAALCALGLLTHGGSAFGIIAVIGLTAFYRGMPSLKGGFAAAVVAIAIMLPWSLWQSHIQPPGNALVKFAFAGTFGFGEEKMGVLDTIIRSYHGLSLDAWLVKKRDGLLSLLFGIRNTCGLNEMGTSYSFIDRWRASDFYSVMPSLNFLLLGFGAVAIGKIRRPDDYILQSCVKLILFALVGIALSLVTTWDCYINHHQSYQALIALHLGLIVALLGAGRLGWAVLALNALYGFVVWGFEPLNHFPRFDYVAIMSLTICIAVWVRMLLASRRAELGPLR</sequence>
<feature type="transmembrane region" description="Helical" evidence="1">
    <location>
        <begin position="365"/>
        <end position="387"/>
    </location>
</feature>
<gene>
    <name evidence="2" type="ORF">DVJ77_17045</name>
</gene>
<dbReference type="EMBL" id="QQAH01000016">
    <property type="protein sequence ID" value="RDD80580.1"/>
    <property type="molecule type" value="Genomic_DNA"/>
</dbReference>
<reference evidence="2 3" key="1">
    <citation type="submission" date="2018-07" db="EMBL/GenBank/DDBJ databases">
        <title>Dyella tabacisoli L4-6T, whole genome shotgun sequence.</title>
        <authorList>
            <person name="Zhou X.-K."/>
            <person name="Li W.-J."/>
            <person name="Duan Y.-Q."/>
        </authorList>
    </citation>
    <scope>NUCLEOTIDE SEQUENCE [LARGE SCALE GENOMIC DNA]</scope>
    <source>
        <strain evidence="2 3">L4-6</strain>
    </source>
</reference>
<feature type="transmembrane region" description="Helical" evidence="1">
    <location>
        <begin position="269"/>
        <end position="286"/>
    </location>
</feature>
<comment type="caution">
    <text evidence="2">The sequence shown here is derived from an EMBL/GenBank/DDBJ whole genome shotgun (WGS) entry which is preliminary data.</text>
</comment>
<accession>A0A369ULV3</accession>
<feature type="transmembrane region" description="Helical" evidence="1">
    <location>
        <begin position="702"/>
        <end position="722"/>
    </location>
</feature>
<feature type="transmembrane region" description="Helical" evidence="1">
    <location>
        <begin position="230"/>
        <end position="248"/>
    </location>
</feature>
<protein>
    <recommendedName>
        <fullName evidence="4">DUF2142 domain-containing protein</fullName>
    </recommendedName>
</protein>
<feature type="transmembrane region" description="Helical" evidence="1">
    <location>
        <begin position="454"/>
        <end position="483"/>
    </location>
</feature>
<feature type="transmembrane region" description="Helical" evidence="1">
    <location>
        <begin position="621"/>
        <end position="645"/>
    </location>
</feature>